<dbReference type="Proteomes" id="UP001055072">
    <property type="component" value="Unassembled WGS sequence"/>
</dbReference>
<dbReference type="EMBL" id="MU274950">
    <property type="protein sequence ID" value="KAI0083930.1"/>
    <property type="molecule type" value="Genomic_DNA"/>
</dbReference>
<organism evidence="1 2">
    <name type="scientific">Irpex rosettiformis</name>
    <dbReference type="NCBI Taxonomy" id="378272"/>
    <lineage>
        <taxon>Eukaryota</taxon>
        <taxon>Fungi</taxon>
        <taxon>Dikarya</taxon>
        <taxon>Basidiomycota</taxon>
        <taxon>Agaricomycotina</taxon>
        <taxon>Agaricomycetes</taxon>
        <taxon>Polyporales</taxon>
        <taxon>Irpicaceae</taxon>
        <taxon>Irpex</taxon>
    </lineage>
</organism>
<comment type="caution">
    <text evidence="1">The sequence shown here is derived from an EMBL/GenBank/DDBJ whole genome shotgun (WGS) entry which is preliminary data.</text>
</comment>
<keyword evidence="2" id="KW-1185">Reference proteome</keyword>
<reference evidence="1" key="1">
    <citation type="journal article" date="2021" name="Environ. Microbiol.">
        <title>Gene family expansions and transcriptome signatures uncover fungal adaptations to wood decay.</title>
        <authorList>
            <person name="Hage H."/>
            <person name="Miyauchi S."/>
            <person name="Viragh M."/>
            <person name="Drula E."/>
            <person name="Min B."/>
            <person name="Chaduli D."/>
            <person name="Navarro D."/>
            <person name="Favel A."/>
            <person name="Norest M."/>
            <person name="Lesage-Meessen L."/>
            <person name="Balint B."/>
            <person name="Merenyi Z."/>
            <person name="de Eugenio L."/>
            <person name="Morin E."/>
            <person name="Martinez A.T."/>
            <person name="Baldrian P."/>
            <person name="Stursova M."/>
            <person name="Martinez M.J."/>
            <person name="Novotny C."/>
            <person name="Magnuson J.K."/>
            <person name="Spatafora J.W."/>
            <person name="Maurice S."/>
            <person name="Pangilinan J."/>
            <person name="Andreopoulos W."/>
            <person name="LaButti K."/>
            <person name="Hundley H."/>
            <person name="Na H."/>
            <person name="Kuo A."/>
            <person name="Barry K."/>
            <person name="Lipzen A."/>
            <person name="Henrissat B."/>
            <person name="Riley R."/>
            <person name="Ahrendt S."/>
            <person name="Nagy L.G."/>
            <person name="Grigoriev I.V."/>
            <person name="Martin F."/>
            <person name="Rosso M.N."/>
        </authorList>
    </citation>
    <scope>NUCLEOTIDE SEQUENCE</scope>
    <source>
        <strain evidence="1">CBS 384.51</strain>
    </source>
</reference>
<accession>A0ACB8TPI8</accession>
<name>A0ACB8TPI8_9APHY</name>
<protein>
    <submittedName>
        <fullName evidence="1">Uncharacterized protein</fullName>
    </submittedName>
</protein>
<gene>
    <name evidence="1" type="ORF">BDY19DRAFT_987738</name>
</gene>
<sequence length="483" mass="53886">MDPDFEGKDDESTHTVPSVLVEPDVPDPFIVDDGSEDSDSSEHSDSSGNGLTEDDPSPAAEENIALAQSTILENSVNEEVQRPLPSPNINKAVPPPPESLSDEDDEEEPPELYLPGLIIPTMFLPIPNTDPLTTLLTKFIPPERRPTRDLSGQWQRTDFHTLVMTNSWRAIARMARDRIVSANPEDLALILPLWYLRLSALARMRLFNQTSAECINLFTVLNSVQPENARSWLFERLLPFELEVLYAKTKYWAGDHMGYLDALVSLLRRCKQQARQMARKKDQVANGMWKERGSRLCLILASQLIEMKDFIAAAKLLEPLCKQDDEISSPHLQSAVARIYLQAGYIKMAVEHFSAVAQDPTADTSLKTMNAALLASAEGDWEKASQAFKQILQSEPDNFLVLNNLAVTLLSQGQIKEGIQILEDALKSSPSLLTVAEPFLFNLSTLYELRSTTAAEKKRELLIEVAKWAGDGLRTACLKMPTM</sequence>
<evidence type="ECO:0000313" key="1">
    <source>
        <dbReference type="EMBL" id="KAI0083930.1"/>
    </source>
</evidence>
<evidence type="ECO:0000313" key="2">
    <source>
        <dbReference type="Proteomes" id="UP001055072"/>
    </source>
</evidence>
<proteinExistence type="predicted"/>